<keyword evidence="2" id="KW-0812">Transmembrane</keyword>
<sequence>MRNLKPRTAAVLGLLAAGLVLPFAVTLPTVAAQDTAVVDHGHVDAVAPRIVDGRLQLQYKDGSQPESPVWREPGTVVTHVKPESRIQVPDDPNYAFLGDPGDDLWIIPQDEIQGIVWAGWNTESLTASQVDPGSVRWTLDAISGDKRDSAPPGAMTIFQGGSFGEPLPRVFDTHLALPQSYGLVLGTHAHANWTFDAEGVYRLTFTVTATAADGQPLADTETYTFAIGDVDPSTVEPGTGAQPPTTTTTPTTTTSTTTSTTSTTRTTTTSTTSGGNSTTTTSRPADGCVVLHDGHVDAIAPRVLAGRLTTQVKDGTAGPDKVVWREPDTVVLHAVPKSKNTIPNDPAYAFLGTAGSPVWMIPQTQIPGIVWAGWNTEELSAATVQGDVTWRLTTVDGPGNVAVFLTGLSPTAVFNAADGLPDTRSIALGTHAHANWAFTAEGVYRLTFTVTATLASGETQTDTDTYTFAVGDVDASAALGGRCAGGGGTTDTSTTQPGPAPKNPGETPAPQGSTKPLAYTGVGGLGLLIPLGALLLIGGVALLILFRRRTKKSP</sequence>
<feature type="region of interest" description="Disordered" evidence="1">
    <location>
        <begin position="484"/>
        <end position="515"/>
    </location>
</feature>
<keyword evidence="2" id="KW-1133">Transmembrane helix</keyword>
<evidence type="ECO:0000256" key="3">
    <source>
        <dbReference type="SAM" id="SignalP"/>
    </source>
</evidence>
<keyword evidence="5" id="KW-1185">Reference proteome</keyword>
<protein>
    <submittedName>
        <fullName evidence="4">ABC transporter-associated repeat protein</fullName>
    </submittedName>
</protein>
<feature type="signal peptide" evidence="3">
    <location>
        <begin position="1"/>
        <end position="31"/>
    </location>
</feature>
<feature type="chain" id="PRO_5047269152" evidence="3">
    <location>
        <begin position="32"/>
        <end position="554"/>
    </location>
</feature>
<comment type="caution">
    <text evidence="4">The sequence shown here is derived from an EMBL/GenBank/DDBJ whole genome shotgun (WGS) entry which is preliminary data.</text>
</comment>
<evidence type="ECO:0000313" key="5">
    <source>
        <dbReference type="Proteomes" id="UP000763557"/>
    </source>
</evidence>
<feature type="transmembrane region" description="Helical" evidence="2">
    <location>
        <begin position="517"/>
        <end position="546"/>
    </location>
</feature>
<evidence type="ECO:0000256" key="1">
    <source>
        <dbReference type="SAM" id="MobiDB-lite"/>
    </source>
</evidence>
<dbReference type="Proteomes" id="UP000763557">
    <property type="component" value="Unassembled WGS sequence"/>
</dbReference>
<dbReference type="InterPro" id="IPR022435">
    <property type="entry name" value="Surface-anchored_actinobac"/>
</dbReference>
<dbReference type="EMBL" id="JAAATY010000027">
    <property type="protein sequence ID" value="NRN69457.1"/>
    <property type="molecule type" value="Genomic_DNA"/>
</dbReference>
<evidence type="ECO:0000256" key="2">
    <source>
        <dbReference type="SAM" id="Phobius"/>
    </source>
</evidence>
<keyword evidence="2" id="KW-0472">Membrane</keyword>
<dbReference type="RefSeq" id="WP_173139657.1">
    <property type="nucleotide sequence ID" value="NZ_JAAATY010000027.1"/>
</dbReference>
<feature type="region of interest" description="Disordered" evidence="1">
    <location>
        <begin position="231"/>
        <end position="284"/>
    </location>
</feature>
<gene>
    <name evidence="4" type="ORF">GC106_67140</name>
</gene>
<feature type="compositionally biased region" description="Low complexity" evidence="1">
    <location>
        <begin position="244"/>
        <end position="283"/>
    </location>
</feature>
<evidence type="ECO:0000313" key="4">
    <source>
        <dbReference type="EMBL" id="NRN69457.1"/>
    </source>
</evidence>
<accession>A0ABX2FDV5</accession>
<organism evidence="4 5">
    <name type="scientific">Kibdelosporangium persicum</name>
    <dbReference type="NCBI Taxonomy" id="2698649"/>
    <lineage>
        <taxon>Bacteria</taxon>
        <taxon>Bacillati</taxon>
        <taxon>Actinomycetota</taxon>
        <taxon>Actinomycetes</taxon>
        <taxon>Pseudonocardiales</taxon>
        <taxon>Pseudonocardiaceae</taxon>
        <taxon>Kibdelosporangium</taxon>
    </lineage>
</organism>
<name>A0ABX2FDV5_9PSEU</name>
<keyword evidence="3" id="KW-0732">Signal</keyword>
<proteinExistence type="predicted"/>
<reference evidence="4 5" key="1">
    <citation type="submission" date="2020-01" db="EMBL/GenBank/DDBJ databases">
        <title>Kibdelosporangium persica a novel Actinomycetes from a hot desert in Iran.</title>
        <authorList>
            <person name="Safaei N."/>
            <person name="Zaburannyi N."/>
            <person name="Mueller R."/>
            <person name="Wink J."/>
        </authorList>
    </citation>
    <scope>NUCLEOTIDE SEQUENCE [LARGE SCALE GENOMIC DNA]</scope>
    <source>
        <strain evidence="4 5">4NS15</strain>
    </source>
</reference>
<dbReference type="NCBIfam" id="NF038134">
    <property type="entry name" value="choice_anch_M"/>
    <property type="match status" value="2"/>
</dbReference>
<dbReference type="NCBIfam" id="TIGR03769">
    <property type="entry name" value="P_ac_wall_RPT"/>
    <property type="match status" value="2"/>
</dbReference>